<sequence>MEGCSAPLVVKFADTQKEKEQKKLQQLQIGLWNAAAATGPAAVPVAVPQQSANSTNTLHHPVVQTIPTSAAVAPTQLAQNVGTLTTSQPLIAANPPTQTTQFLATDATTPLHLFHQLPGLHQPQLLQGLNPPDLSAFTAATGNGLFSIPNLLTLASFNQHHHNNNLQHQHTPQHSSAAAAALAAAAASGMQQHQTIPHNAASALARS</sequence>
<dbReference type="AlphaFoldDB" id="T1GUR4"/>
<keyword evidence="3" id="KW-1185">Reference proteome</keyword>
<dbReference type="Proteomes" id="UP000015102">
    <property type="component" value="Unassembled WGS sequence"/>
</dbReference>
<dbReference type="EnsemblMetazoa" id="MESCA007483-RA">
    <property type="protein sequence ID" value="MESCA007483-PA"/>
    <property type="gene ID" value="MESCA007483"/>
</dbReference>
<dbReference type="EMBL" id="CAQQ02032942">
    <property type="status" value="NOT_ANNOTATED_CDS"/>
    <property type="molecule type" value="Genomic_DNA"/>
</dbReference>
<dbReference type="EMBL" id="CAQQ02032943">
    <property type="status" value="NOT_ANNOTATED_CDS"/>
    <property type="molecule type" value="Genomic_DNA"/>
</dbReference>
<protein>
    <submittedName>
        <fullName evidence="2">Uncharacterized protein</fullName>
    </submittedName>
</protein>
<dbReference type="STRING" id="36166.T1GUR4"/>
<evidence type="ECO:0000313" key="3">
    <source>
        <dbReference type="Proteomes" id="UP000015102"/>
    </source>
</evidence>
<dbReference type="EMBL" id="CAQQ02032938">
    <property type="status" value="NOT_ANNOTATED_CDS"/>
    <property type="molecule type" value="Genomic_DNA"/>
</dbReference>
<evidence type="ECO:0000313" key="2">
    <source>
        <dbReference type="EnsemblMetazoa" id="MESCA007483-PA"/>
    </source>
</evidence>
<dbReference type="EMBL" id="CAQQ02032940">
    <property type="status" value="NOT_ANNOTATED_CDS"/>
    <property type="molecule type" value="Genomic_DNA"/>
</dbReference>
<reference evidence="2" key="2">
    <citation type="submission" date="2015-06" db="UniProtKB">
        <authorList>
            <consortium name="EnsemblMetazoa"/>
        </authorList>
    </citation>
    <scope>IDENTIFICATION</scope>
</reference>
<feature type="compositionally biased region" description="Low complexity" evidence="1">
    <location>
        <begin position="164"/>
        <end position="188"/>
    </location>
</feature>
<name>T1GUR4_MEGSC</name>
<evidence type="ECO:0000256" key="1">
    <source>
        <dbReference type="SAM" id="MobiDB-lite"/>
    </source>
</evidence>
<reference evidence="3" key="1">
    <citation type="submission" date="2013-02" db="EMBL/GenBank/DDBJ databases">
        <authorList>
            <person name="Hughes D."/>
        </authorList>
    </citation>
    <scope>NUCLEOTIDE SEQUENCE</scope>
    <source>
        <strain>Durham</strain>
        <strain evidence="3">NC isolate 2 -- Noor lab</strain>
    </source>
</reference>
<organism evidence="2 3">
    <name type="scientific">Megaselia scalaris</name>
    <name type="common">Humpbacked fly</name>
    <name type="synonym">Phora scalaris</name>
    <dbReference type="NCBI Taxonomy" id="36166"/>
    <lineage>
        <taxon>Eukaryota</taxon>
        <taxon>Metazoa</taxon>
        <taxon>Ecdysozoa</taxon>
        <taxon>Arthropoda</taxon>
        <taxon>Hexapoda</taxon>
        <taxon>Insecta</taxon>
        <taxon>Pterygota</taxon>
        <taxon>Neoptera</taxon>
        <taxon>Endopterygota</taxon>
        <taxon>Diptera</taxon>
        <taxon>Brachycera</taxon>
        <taxon>Muscomorpha</taxon>
        <taxon>Platypezoidea</taxon>
        <taxon>Phoridae</taxon>
        <taxon>Megaseliini</taxon>
        <taxon>Megaselia</taxon>
    </lineage>
</organism>
<dbReference type="EMBL" id="CAQQ02032939">
    <property type="status" value="NOT_ANNOTATED_CDS"/>
    <property type="molecule type" value="Genomic_DNA"/>
</dbReference>
<feature type="region of interest" description="Disordered" evidence="1">
    <location>
        <begin position="163"/>
        <end position="207"/>
    </location>
</feature>
<dbReference type="EMBL" id="CAQQ02032941">
    <property type="status" value="NOT_ANNOTATED_CDS"/>
    <property type="molecule type" value="Genomic_DNA"/>
</dbReference>
<dbReference type="HOGENOM" id="CLU_1327720_0_0_1"/>
<accession>T1GUR4</accession>
<proteinExistence type="predicted"/>